<keyword evidence="2" id="KW-1185">Reference proteome</keyword>
<comment type="caution">
    <text evidence="1">The sequence shown here is derived from an EMBL/GenBank/DDBJ whole genome shotgun (WGS) entry which is preliminary data.</text>
</comment>
<accession>A0A1D1UIT1</accession>
<name>A0A1D1UIT1_RAMVA</name>
<proteinExistence type="predicted"/>
<organism evidence="1 2">
    <name type="scientific">Ramazzottius varieornatus</name>
    <name type="common">Water bear</name>
    <name type="synonym">Tardigrade</name>
    <dbReference type="NCBI Taxonomy" id="947166"/>
    <lineage>
        <taxon>Eukaryota</taxon>
        <taxon>Metazoa</taxon>
        <taxon>Ecdysozoa</taxon>
        <taxon>Tardigrada</taxon>
        <taxon>Eutardigrada</taxon>
        <taxon>Parachela</taxon>
        <taxon>Hypsibioidea</taxon>
        <taxon>Ramazzottiidae</taxon>
        <taxon>Ramazzottius</taxon>
    </lineage>
</organism>
<reference evidence="1 2" key="1">
    <citation type="journal article" date="2016" name="Nat. Commun.">
        <title>Extremotolerant tardigrade genome and improved radiotolerance of human cultured cells by tardigrade-unique protein.</title>
        <authorList>
            <person name="Hashimoto T."/>
            <person name="Horikawa D.D."/>
            <person name="Saito Y."/>
            <person name="Kuwahara H."/>
            <person name="Kozuka-Hata H."/>
            <person name="Shin-I T."/>
            <person name="Minakuchi Y."/>
            <person name="Ohishi K."/>
            <person name="Motoyama A."/>
            <person name="Aizu T."/>
            <person name="Enomoto A."/>
            <person name="Kondo K."/>
            <person name="Tanaka S."/>
            <person name="Hara Y."/>
            <person name="Koshikawa S."/>
            <person name="Sagara H."/>
            <person name="Miura T."/>
            <person name="Yokobori S."/>
            <person name="Miyagawa K."/>
            <person name="Suzuki Y."/>
            <person name="Kubo T."/>
            <person name="Oyama M."/>
            <person name="Kohara Y."/>
            <person name="Fujiyama A."/>
            <person name="Arakawa K."/>
            <person name="Katayama T."/>
            <person name="Toyoda A."/>
            <person name="Kunieda T."/>
        </authorList>
    </citation>
    <scope>NUCLEOTIDE SEQUENCE [LARGE SCALE GENOMIC DNA]</scope>
    <source>
        <strain evidence="1 2">YOKOZUNA-1</strain>
    </source>
</reference>
<gene>
    <name evidence="1" type="primary">RvY_02148</name>
    <name evidence="1" type="synonym">RvY_02148.1</name>
    <name evidence="1" type="ORF">RvY_02148-1</name>
</gene>
<protein>
    <submittedName>
        <fullName evidence="1">Uncharacterized protein</fullName>
    </submittedName>
</protein>
<evidence type="ECO:0000313" key="2">
    <source>
        <dbReference type="Proteomes" id="UP000186922"/>
    </source>
</evidence>
<dbReference type="EMBL" id="BDGG01000001">
    <property type="protein sequence ID" value="GAU89616.1"/>
    <property type="molecule type" value="Genomic_DNA"/>
</dbReference>
<sequence length="203" mass="23434">MNMTGGGYCILRRSFTYSKASRVGKFKRRTDWCGLSLHAHINSSSIFVRVLILRRPHLISLIFPFQIAMRRYEALFLIEADYRGIQSSDARNFDLIWKERSARDYGKPYLPNQLMTPVPASSYSAIVILAQVRRSSPPCFSWRSLSHFGVFGRFWTSAQSRQYIDLTDGAALARHFHNRSFAVPTGNVYLDSTDYIHSKRRNL</sequence>
<dbReference type="Proteomes" id="UP000186922">
    <property type="component" value="Unassembled WGS sequence"/>
</dbReference>
<evidence type="ECO:0000313" key="1">
    <source>
        <dbReference type="EMBL" id="GAU89616.1"/>
    </source>
</evidence>
<dbReference type="AlphaFoldDB" id="A0A1D1UIT1"/>